<dbReference type="AlphaFoldDB" id="A0A5S4X0S0"/>
<reference evidence="1 2" key="1">
    <citation type="submission" date="2019-08" db="EMBL/GenBank/DDBJ databases">
        <title>Bradyrhizobium hipponensis sp. nov., a rhizobium isolated from a Lupinus angustifolius root nodule in Tunisia.</title>
        <authorList>
            <person name="Off K."/>
            <person name="Rejili M."/>
            <person name="Mars M."/>
            <person name="Brachmann A."/>
            <person name="Marin M."/>
        </authorList>
    </citation>
    <scope>NUCLEOTIDE SEQUENCE [LARGE SCALE GENOMIC DNA]</scope>
    <source>
        <strain evidence="1 2">CTAW11</strain>
    </source>
</reference>
<accession>A0A5S4X0S0</accession>
<evidence type="ECO:0000313" key="2">
    <source>
        <dbReference type="Proteomes" id="UP000324853"/>
    </source>
</evidence>
<dbReference type="Pfam" id="PF07237">
    <property type="entry name" value="DUF1428"/>
    <property type="match status" value="1"/>
</dbReference>
<dbReference type="PIRSF" id="PIRSF007028">
    <property type="entry name" value="UCP007028"/>
    <property type="match status" value="1"/>
</dbReference>
<evidence type="ECO:0000313" key="1">
    <source>
        <dbReference type="EMBL" id="TYL87581.1"/>
    </source>
</evidence>
<name>A0A5S4X0S0_9BRAD</name>
<dbReference type="Gene3D" id="3.30.70.100">
    <property type="match status" value="1"/>
</dbReference>
<dbReference type="OrthoDB" id="9792392at2"/>
<keyword evidence="2" id="KW-1185">Reference proteome</keyword>
<sequence>MMPYVDGFVLAVAKDKIEAYKALARTACAVWMEHGALDYVECIGDDVPYGQLTSFPRAVMATEDEIVVFSWIVYRDRATRDAVNAKVMADPRLKAADMPFDGKRMIYGGFTTLLQALVERAS</sequence>
<organism evidence="1 2">
    <name type="scientific">Bradyrhizobium cytisi</name>
    <dbReference type="NCBI Taxonomy" id="515489"/>
    <lineage>
        <taxon>Bacteria</taxon>
        <taxon>Pseudomonadati</taxon>
        <taxon>Pseudomonadota</taxon>
        <taxon>Alphaproteobacteria</taxon>
        <taxon>Hyphomicrobiales</taxon>
        <taxon>Nitrobacteraceae</taxon>
        <taxon>Bradyrhizobium</taxon>
    </lineage>
</organism>
<dbReference type="InterPro" id="IPR009874">
    <property type="entry name" value="DUF1428"/>
</dbReference>
<dbReference type="EMBL" id="VSSR01000007">
    <property type="protein sequence ID" value="TYL87581.1"/>
    <property type="molecule type" value="Genomic_DNA"/>
</dbReference>
<gene>
    <name evidence="1" type="ORF">FXB38_03630</name>
</gene>
<dbReference type="SUPFAM" id="SSF54909">
    <property type="entry name" value="Dimeric alpha+beta barrel"/>
    <property type="match status" value="1"/>
</dbReference>
<protein>
    <submittedName>
        <fullName evidence="1">DUF1428 family protein</fullName>
    </submittedName>
</protein>
<comment type="caution">
    <text evidence="1">The sequence shown here is derived from an EMBL/GenBank/DDBJ whole genome shotgun (WGS) entry which is preliminary data.</text>
</comment>
<dbReference type="Proteomes" id="UP000324853">
    <property type="component" value="Unassembled WGS sequence"/>
</dbReference>
<dbReference type="InterPro" id="IPR011008">
    <property type="entry name" value="Dimeric_a/b-barrel"/>
</dbReference>
<proteinExistence type="predicted"/>